<dbReference type="CDD" id="cd12914">
    <property type="entry name" value="PDC1_DGC_like"/>
    <property type="match status" value="1"/>
</dbReference>
<dbReference type="SUPFAM" id="SSF141868">
    <property type="entry name" value="EAL domain-like"/>
    <property type="match status" value="1"/>
</dbReference>
<gene>
    <name evidence="3" type="ORF">G4223_11390</name>
</gene>
<evidence type="ECO:0000259" key="2">
    <source>
        <dbReference type="PROSITE" id="PS50887"/>
    </source>
</evidence>
<dbReference type="FunFam" id="3.20.20.450:FF:000001">
    <property type="entry name" value="Cyclic di-GMP phosphodiesterase yahA"/>
    <property type="match status" value="1"/>
</dbReference>
<dbReference type="InterPro" id="IPR029787">
    <property type="entry name" value="Nucleotide_cyclase"/>
</dbReference>
<dbReference type="AlphaFoldDB" id="A0A7C9UZR8"/>
<feature type="domain" description="GGDEF" evidence="2">
    <location>
        <begin position="309"/>
        <end position="442"/>
    </location>
</feature>
<dbReference type="PANTHER" id="PTHR44757:SF2">
    <property type="entry name" value="BIOFILM ARCHITECTURE MAINTENANCE PROTEIN MBAA"/>
    <property type="match status" value="1"/>
</dbReference>
<dbReference type="PANTHER" id="PTHR44757">
    <property type="entry name" value="DIGUANYLATE CYCLASE DGCP"/>
    <property type="match status" value="1"/>
</dbReference>
<protein>
    <submittedName>
        <fullName evidence="3">EAL domain-containing protein</fullName>
    </submittedName>
</protein>
<dbReference type="PROSITE" id="PS50883">
    <property type="entry name" value="EAL"/>
    <property type="match status" value="1"/>
</dbReference>
<dbReference type="InterPro" id="IPR001633">
    <property type="entry name" value="EAL_dom"/>
</dbReference>
<feature type="domain" description="EAL" evidence="1">
    <location>
        <begin position="451"/>
        <end position="705"/>
    </location>
</feature>
<dbReference type="EMBL" id="JAAIYP010000038">
    <property type="protein sequence ID" value="NFV80711.1"/>
    <property type="molecule type" value="Genomic_DNA"/>
</dbReference>
<keyword evidence="4" id="KW-1185">Reference proteome</keyword>
<sequence>MNRDAGNVSRLLERHLSASVEKIDVVLRDTAADYASAMVSADGPDRAAANRDLLRRMESIPEAQALSLRVIDAEGAVRWSAADNSALPNVHVGDRTYFQRQKNDPGAGLVISEPLLSRFLGKWVMTLSRRLPSSDGRFVGVVQAAIRADHIQSLFESLNLGLHASVALYDTEMRLVARHPVSPEQLGKTYPLSHIIEGLAAGHETGIYSVVSRVDGVQRDYTYRKLKNLPFVVLIGLAPEDFLAAWWRKAVFYAVSLLAMTVELAALAWLARKFSQDRISYLVTHDSLTDLPNPQLLERQVPERPEGHNPMALLAIDLDHFKNINDTLGHDVGDRLLRLLADRLRAALRDSDTVTRRGGDEFLVLLKGVHGSEVVAQRAGHLLDTVSRPFLIDGHELVTSASIGIALYPADGDDLGTLLRNADTALHQAKAGGRNAFQFFASEMNARVADRMETENGLRKALPRHELTLHYQPQFETATHRLIGFEALLRWRQPDGSMIPPGRFIPIAEETGLIVPIGEWVLREACRQNKVWQDKGLPPVVMAVNLSAVQFRQSDLVSMVRAILRDTGLDSRWLELEVTESVLMHDIDRVIAILHDLKELGVQLSIDDFGTGYSSLNYLKRFPIDKIKIDQSFVRDVERSSDDAAIVQAVIAIANRMGMRAIAEGVETGTHLDTLQAFGCDEVQGFLFSPAVEAGQAERFFPQKDR</sequence>
<dbReference type="CDD" id="cd01948">
    <property type="entry name" value="EAL"/>
    <property type="match status" value="1"/>
</dbReference>
<dbReference type="SUPFAM" id="SSF55073">
    <property type="entry name" value="Nucleotide cyclase"/>
    <property type="match status" value="1"/>
</dbReference>
<dbReference type="Pfam" id="PF22588">
    <property type="entry name" value="dCache_1_like"/>
    <property type="match status" value="1"/>
</dbReference>
<dbReference type="SMART" id="SM00267">
    <property type="entry name" value="GGDEF"/>
    <property type="match status" value="1"/>
</dbReference>
<proteinExistence type="predicted"/>
<dbReference type="Gene3D" id="3.30.70.270">
    <property type="match status" value="1"/>
</dbReference>
<dbReference type="InterPro" id="IPR043128">
    <property type="entry name" value="Rev_trsase/Diguanyl_cyclase"/>
</dbReference>
<dbReference type="NCBIfam" id="TIGR00254">
    <property type="entry name" value="GGDEF"/>
    <property type="match status" value="1"/>
</dbReference>
<reference evidence="3 4" key="1">
    <citation type="submission" date="2020-02" db="EMBL/GenBank/DDBJ databases">
        <authorList>
            <person name="Dziuba M."/>
            <person name="Kuznetsov B."/>
            <person name="Mardanov A."/>
            <person name="Ravin N."/>
            <person name="Grouzdev D."/>
        </authorList>
    </citation>
    <scope>NUCLEOTIDE SEQUENCE [LARGE SCALE GENOMIC DNA]</scope>
    <source>
        <strain evidence="3 4">SpK</strain>
    </source>
</reference>
<dbReference type="PROSITE" id="PS50887">
    <property type="entry name" value="GGDEF"/>
    <property type="match status" value="1"/>
</dbReference>
<evidence type="ECO:0000313" key="3">
    <source>
        <dbReference type="EMBL" id="NFV80711.1"/>
    </source>
</evidence>
<dbReference type="Gene3D" id="3.20.20.450">
    <property type="entry name" value="EAL domain"/>
    <property type="match status" value="1"/>
</dbReference>
<evidence type="ECO:0000313" key="4">
    <source>
        <dbReference type="Proteomes" id="UP000480684"/>
    </source>
</evidence>
<dbReference type="InterPro" id="IPR054327">
    <property type="entry name" value="His-kinase-like_sensor"/>
</dbReference>
<dbReference type="Pfam" id="PF00990">
    <property type="entry name" value="GGDEF"/>
    <property type="match status" value="1"/>
</dbReference>
<dbReference type="SMART" id="SM00052">
    <property type="entry name" value="EAL"/>
    <property type="match status" value="1"/>
</dbReference>
<dbReference type="Proteomes" id="UP000480684">
    <property type="component" value="Unassembled WGS sequence"/>
</dbReference>
<comment type="caution">
    <text evidence="3">The sequence shown here is derived from an EMBL/GenBank/DDBJ whole genome shotgun (WGS) entry which is preliminary data.</text>
</comment>
<dbReference type="InterPro" id="IPR000160">
    <property type="entry name" value="GGDEF_dom"/>
</dbReference>
<dbReference type="Pfam" id="PF00563">
    <property type="entry name" value="EAL"/>
    <property type="match status" value="1"/>
</dbReference>
<name>A0A7C9UZR8_9PROT</name>
<dbReference type="InterPro" id="IPR052155">
    <property type="entry name" value="Biofilm_reg_signaling"/>
</dbReference>
<evidence type="ECO:0000259" key="1">
    <source>
        <dbReference type="PROSITE" id="PS50883"/>
    </source>
</evidence>
<dbReference type="Gene3D" id="3.30.450.20">
    <property type="entry name" value="PAS domain"/>
    <property type="match status" value="2"/>
</dbReference>
<dbReference type="InterPro" id="IPR035919">
    <property type="entry name" value="EAL_sf"/>
</dbReference>
<accession>A0A7C9UZR8</accession>
<dbReference type="CDD" id="cd01949">
    <property type="entry name" value="GGDEF"/>
    <property type="match status" value="1"/>
</dbReference>
<organism evidence="3 4">
    <name type="scientific">Magnetospirillum aberrantis SpK</name>
    <dbReference type="NCBI Taxonomy" id="908842"/>
    <lineage>
        <taxon>Bacteria</taxon>
        <taxon>Pseudomonadati</taxon>
        <taxon>Pseudomonadota</taxon>
        <taxon>Alphaproteobacteria</taxon>
        <taxon>Rhodospirillales</taxon>
        <taxon>Rhodospirillaceae</taxon>
        <taxon>Magnetospirillum</taxon>
    </lineage>
</organism>
<dbReference type="CDD" id="cd12915">
    <property type="entry name" value="PDC2_DGC_like"/>
    <property type="match status" value="1"/>
</dbReference>